<evidence type="ECO:0000259" key="5">
    <source>
        <dbReference type="PROSITE" id="PS00624"/>
    </source>
</evidence>
<keyword evidence="7" id="KW-1185">Reference proteome</keyword>
<dbReference type="Pfam" id="PF00732">
    <property type="entry name" value="GMC_oxred_N"/>
    <property type="match status" value="1"/>
</dbReference>
<feature type="domain" description="Glucose-methanol-choline oxidoreductase N-terminal" evidence="5">
    <location>
        <begin position="65"/>
        <end position="79"/>
    </location>
</feature>
<dbReference type="EMBL" id="PEIB01000022">
    <property type="protein sequence ID" value="RXJ72356.1"/>
    <property type="molecule type" value="Genomic_DNA"/>
</dbReference>
<comment type="cofactor">
    <cofactor evidence="1">
        <name>FAD</name>
        <dbReference type="ChEBI" id="CHEBI:57692"/>
    </cofactor>
</comment>
<dbReference type="InterPro" id="IPR036188">
    <property type="entry name" value="FAD/NAD-bd_sf"/>
</dbReference>
<dbReference type="Proteomes" id="UP000290287">
    <property type="component" value="Unassembled WGS sequence"/>
</dbReference>
<sequence length="366" mass="40306">MDGCRFNANRAYIEPLGDDSNLRVETRAKVSRILFDGNKAIGVEYVQKGKTKQIFAEKEVILASGAVQTPHILMVSGIGPKAELEKHNIPVVQDLPGVGENLQDHLTTTIKYCDKSRTSINLGPFGLPKIIKEVFVYLRKNRGLMASVAAEGAAFTKTDSSFERANLQTHFLPIVLHNHGRKLDFRFGFSLHLTDLRPKSRGRIYLKSADPDDRPLIETGYLTDPEGIDLRNMVEIVKNGRNQMMQAAFDAYRGKEIAPGAEVQSDEDLAKFVRSNAETIYHPVGTCKMGVDDDMAVVDPQLCVYGVEGLRVADASIMPLIIGGNTNAPTMVIGERCADFIASKYNLPMTIPDENDNVVPMRQAGG</sequence>
<dbReference type="GO" id="GO:0016614">
    <property type="term" value="F:oxidoreductase activity, acting on CH-OH group of donors"/>
    <property type="evidence" value="ECO:0007669"/>
    <property type="project" value="InterPro"/>
</dbReference>
<dbReference type="PANTHER" id="PTHR11552:SF147">
    <property type="entry name" value="CHOLINE DEHYDROGENASE, MITOCHONDRIAL"/>
    <property type="match status" value="1"/>
</dbReference>
<evidence type="ECO:0000256" key="2">
    <source>
        <dbReference type="ARBA" id="ARBA00010790"/>
    </source>
</evidence>
<evidence type="ECO:0000256" key="1">
    <source>
        <dbReference type="ARBA" id="ARBA00001974"/>
    </source>
</evidence>
<name>A0A4Q0YND9_9GAMM</name>
<dbReference type="Gene3D" id="3.30.410.40">
    <property type="match status" value="1"/>
</dbReference>
<evidence type="ECO:0000313" key="6">
    <source>
        <dbReference type="EMBL" id="RXJ72356.1"/>
    </source>
</evidence>
<protein>
    <recommendedName>
        <fullName evidence="5">Glucose-methanol-choline oxidoreductase N-terminal domain-containing protein</fullName>
    </recommendedName>
</protein>
<organism evidence="6 7">
    <name type="scientific">Veronia nyctiphanis</name>
    <dbReference type="NCBI Taxonomy" id="1278244"/>
    <lineage>
        <taxon>Bacteria</taxon>
        <taxon>Pseudomonadati</taxon>
        <taxon>Pseudomonadota</taxon>
        <taxon>Gammaproteobacteria</taxon>
        <taxon>Vibrionales</taxon>
        <taxon>Vibrionaceae</taxon>
        <taxon>Veronia</taxon>
    </lineage>
</organism>
<keyword evidence="3" id="KW-0285">Flavoprotein</keyword>
<dbReference type="InterPro" id="IPR007867">
    <property type="entry name" value="GMC_OxRtase_C"/>
</dbReference>
<dbReference type="PROSITE" id="PS00624">
    <property type="entry name" value="GMC_OXRED_2"/>
    <property type="match status" value="1"/>
</dbReference>
<reference evidence="6 7" key="1">
    <citation type="submission" date="2017-10" db="EMBL/GenBank/DDBJ databases">
        <title>Nyctiphanis sp. nov., isolated from the stomach of the euphausiid Nyctiphanes simplex (Hansen, 1911) in the Gulf of California.</title>
        <authorList>
            <person name="Gomez-Gil B."/>
            <person name="Aguilar-Mendez M."/>
            <person name="Lopez-Cortes A."/>
            <person name="Gomez-Gutierrez J."/>
            <person name="Roque A."/>
            <person name="Lang E."/>
            <person name="Gonzalez-Castillo A."/>
        </authorList>
    </citation>
    <scope>NUCLEOTIDE SEQUENCE [LARGE SCALE GENOMIC DNA]</scope>
    <source>
        <strain evidence="6 7">CAIM 600</strain>
    </source>
</reference>
<dbReference type="InterPro" id="IPR012132">
    <property type="entry name" value="GMC_OxRdtase"/>
</dbReference>
<gene>
    <name evidence="6" type="ORF">CS022_16140</name>
</gene>
<dbReference type="OrthoDB" id="9785276at2"/>
<dbReference type="SUPFAM" id="SSF54373">
    <property type="entry name" value="FAD-linked reductases, C-terminal domain"/>
    <property type="match status" value="1"/>
</dbReference>
<accession>A0A4Q0YND9</accession>
<dbReference type="Pfam" id="PF05199">
    <property type="entry name" value="GMC_oxred_C"/>
    <property type="match status" value="1"/>
</dbReference>
<evidence type="ECO:0000256" key="3">
    <source>
        <dbReference type="ARBA" id="ARBA00022630"/>
    </source>
</evidence>
<dbReference type="SUPFAM" id="SSF51905">
    <property type="entry name" value="FAD/NAD(P)-binding domain"/>
    <property type="match status" value="1"/>
</dbReference>
<dbReference type="PANTHER" id="PTHR11552">
    <property type="entry name" value="GLUCOSE-METHANOL-CHOLINE GMC OXIDOREDUCTASE"/>
    <property type="match status" value="1"/>
</dbReference>
<dbReference type="GO" id="GO:0050660">
    <property type="term" value="F:flavin adenine dinucleotide binding"/>
    <property type="evidence" value="ECO:0007669"/>
    <property type="project" value="InterPro"/>
</dbReference>
<dbReference type="Gene3D" id="3.50.50.60">
    <property type="entry name" value="FAD/NAD(P)-binding domain"/>
    <property type="match status" value="1"/>
</dbReference>
<comment type="similarity">
    <text evidence="2">Belongs to the GMC oxidoreductase family.</text>
</comment>
<proteinExistence type="inferred from homology"/>
<evidence type="ECO:0000313" key="7">
    <source>
        <dbReference type="Proteomes" id="UP000290287"/>
    </source>
</evidence>
<dbReference type="AlphaFoldDB" id="A0A4Q0YND9"/>
<keyword evidence="4" id="KW-0274">FAD</keyword>
<evidence type="ECO:0000256" key="4">
    <source>
        <dbReference type="ARBA" id="ARBA00022827"/>
    </source>
</evidence>
<dbReference type="InterPro" id="IPR000172">
    <property type="entry name" value="GMC_OxRdtase_N"/>
</dbReference>
<comment type="caution">
    <text evidence="6">The sequence shown here is derived from an EMBL/GenBank/DDBJ whole genome shotgun (WGS) entry which is preliminary data.</text>
</comment>